<gene>
    <name evidence="5" type="primary">RFS2</name>
    <name evidence="5" type="ORF">QJS10_CPA16g00345</name>
</gene>
<comment type="similarity">
    <text evidence="1">Belongs to the glycosyl hydrolases 36 family.</text>
</comment>
<dbReference type="EC" id="2.4.1.82" evidence="2"/>
<reference evidence="5" key="1">
    <citation type="journal article" date="2023" name="Nat. Commun.">
        <title>Diploid and tetraploid genomes of Acorus and the evolution of monocots.</title>
        <authorList>
            <person name="Ma L."/>
            <person name="Liu K.W."/>
            <person name="Li Z."/>
            <person name="Hsiao Y.Y."/>
            <person name="Qi Y."/>
            <person name="Fu T."/>
            <person name="Tang G.D."/>
            <person name="Zhang D."/>
            <person name="Sun W.H."/>
            <person name="Liu D.K."/>
            <person name="Li Y."/>
            <person name="Chen G.Z."/>
            <person name="Liu X.D."/>
            <person name="Liao X.Y."/>
            <person name="Jiang Y.T."/>
            <person name="Yu X."/>
            <person name="Hao Y."/>
            <person name="Huang J."/>
            <person name="Zhao X.W."/>
            <person name="Ke S."/>
            <person name="Chen Y.Y."/>
            <person name="Wu W.L."/>
            <person name="Hsu J.L."/>
            <person name="Lin Y.F."/>
            <person name="Huang M.D."/>
            <person name="Li C.Y."/>
            <person name="Huang L."/>
            <person name="Wang Z.W."/>
            <person name="Zhao X."/>
            <person name="Zhong W.Y."/>
            <person name="Peng D.H."/>
            <person name="Ahmad S."/>
            <person name="Lan S."/>
            <person name="Zhang J.S."/>
            <person name="Tsai W.C."/>
            <person name="Van de Peer Y."/>
            <person name="Liu Z.J."/>
        </authorList>
    </citation>
    <scope>NUCLEOTIDE SEQUENCE</scope>
    <source>
        <strain evidence="5">CP</strain>
    </source>
</reference>
<dbReference type="Pfam" id="PF05691">
    <property type="entry name" value="Raffinose_syn"/>
    <property type="match status" value="2"/>
</dbReference>
<proteinExistence type="inferred from homology"/>
<name>A0AAV9D2F0_ACOCL</name>
<dbReference type="InterPro" id="IPR008811">
    <property type="entry name" value="Glycosyl_hydrolases_36"/>
</dbReference>
<dbReference type="InterPro" id="IPR013785">
    <property type="entry name" value="Aldolase_TIM"/>
</dbReference>
<dbReference type="PANTHER" id="PTHR31268">
    <property type="match status" value="1"/>
</dbReference>
<accession>A0AAV9D2F0</accession>
<comment type="caution">
    <text evidence="5">The sequence shown here is derived from an EMBL/GenBank/DDBJ whole genome shotgun (WGS) entry which is preliminary data.</text>
</comment>
<comment type="catalytic activity">
    <reaction evidence="4">
        <text>alpha-D-galactosyl-(1-&gt;3)-1D-myo-inositol + sucrose = raffinose + myo-inositol</text>
        <dbReference type="Rhea" id="RHEA:20161"/>
        <dbReference type="ChEBI" id="CHEBI:16634"/>
        <dbReference type="ChEBI" id="CHEBI:17268"/>
        <dbReference type="ChEBI" id="CHEBI:17505"/>
        <dbReference type="ChEBI" id="CHEBI:17992"/>
        <dbReference type="EC" id="2.4.1.82"/>
    </reaction>
</comment>
<keyword evidence="5" id="KW-0808">Transferase</keyword>
<organism evidence="5 6">
    <name type="scientific">Acorus calamus</name>
    <name type="common">Sweet flag</name>
    <dbReference type="NCBI Taxonomy" id="4465"/>
    <lineage>
        <taxon>Eukaryota</taxon>
        <taxon>Viridiplantae</taxon>
        <taxon>Streptophyta</taxon>
        <taxon>Embryophyta</taxon>
        <taxon>Tracheophyta</taxon>
        <taxon>Spermatophyta</taxon>
        <taxon>Magnoliopsida</taxon>
        <taxon>Liliopsida</taxon>
        <taxon>Acoraceae</taxon>
        <taxon>Acorus</taxon>
    </lineage>
</organism>
<dbReference type="InterPro" id="IPR017853">
    <property type="entry name" value="GH"/>
</dbReference>
<evidence type="ECO:0000256" key="3">
    <source>
        <dbReference type="ARBA" id="ARBA00023277"/>
    </source>
</evidence>
<protein>
    <recommendedName>
        <fullName evidence="2">galactinol--sucrose galactosyltransferase</fullName>
        <ecNumber evidence="2">2.4.1.82</ecNumber>
    </recommendedName>
</protein>
<dbReference type="Proteomes" id="UP001180020">
    <property type="component" value="Unassembled WGS sequence"/>
</dbReference>
<dbReference type="GO" id="GO:0047274">
    <property type="term" value="F:galactinol-sucrose galactosyltransferase activity"/>
    <property type="evidence" value="ECO:0007669"/>
    <property type="project" value="UniProtKB-EC"/>
</dbReference>
<evidence type="ECO:0000256" key="2">
    <source>
        <dbReference type="ARBA" id="ARBA00012708"/>
    </source>
</evidence>
<dbReference type="Gene3D" id="3.20.20.70">
    <property type="entry name" value="Aldolase class I"/>
    <property type="match status" value="1"/>
</dbReference>
<keyword evidence="6" id="KW-1185">Reference proteome</keyword>
<dbReference type="AlphaFoldDB" id="A0AAV9D2F0"/>
<evidence type="ECO:0000313" key="6">
    <source>
        <dbReference type="Proteomes" id="UP001180020"/>
    </source>
</evidence>
<keyword evidence="5" id="KW-0328">Glycosyltransferase</keyword>
<reference evidence="5" key="2">
    <citation type="submission" date="2023-06" db="EMBL/GenBank/DDBJ databases">
        <authorList>
            <person name="Ma L."/>
            <person name="Liu K.-W."/>
            <person name="Li Z."/>
            <person name="Hsiao Y.-Y."/>
            <person name="Qi Y."/>
            <person name="Fu T."/>
            <person name="Tang G."/>
            <person name="Zhang D."/>
            <person name="Sun W.-H."/>
            <person name="Liu D.-K."/>
            <person name="Li Y."/>
            <person name="Chen G.-Z."/>
            <person name="Liu X.-D."/>
            <person name="Liao X.-Y."/>
            <person name="Jiang Y.-T."/>
            <person name="Yu X."/>
            <person name="Hao Y."/>
            <person name="Huang J."/>
            <person name="Zhao X.-W."/>
            <person name="Ke S."/>
            <person name="Chen Y.-Y."/>
            <person name="Wu W.-L."/>
            <person name="Hsu J.-L."/>
            <person name="Lin Y.-F."/>
            <person name="Huang M.-D."/>
            <person name="Li C.-Y."/>
            <person name="Huang L."/>
            <person name="Wang Z.-W."/>
            <person name="Zhao X."/>
            <person name="Zhong W.-Y."/>
            <person name="Peng D.-H."/>
            <person name="Ahmad S."/>
            <person name="Lan S."/>
            <person name="Zhang J.-S."/>
            <person name="Tsai W.-C."/>
            <person name="Van De Peer Y."/>
            <person name="Liu Z.-J."/>
        </authorList>
    </citation>
    <scope>NUCLEOTIDE SEQUENCE</scope>
    <source>
        <strain evidence="5">CP</strain>
        <tissue evidence="5">Leaves</tissue>
    </source>
</reference>
<keyword evidence="3" id="KW-0119">Carbohydrate metabolism</keyword>
<evidence type="ECO:0000313" key="5">
    <source>
        <dbReference type="EMBL" id="KAK1295360.1"/>
    </source>
</evidence>
<dbReference type="EMBL" id="JAUJYO010000016">
    <property type="protein sequence ID" value="KAK1295360.1"/>
    <property type="molecule type" value="Genomic_DNA"/>
</dbReference>
<dbReference type="SUPFAM" id="SSF51445">
    <property type="entry name" value="(Trans)glycosidases"/>
    <property type="match status" value="1"/>
</dbReference>
<evidence type="ECO:0000256" key="1">
    <source>
        <dbReference type="ARBA" id="ARBA00007240"/>
    </source>
</evidence>
<sequence length="389" mass="43188">MTVTVTPEVVDGRLVVRGRTVLAGVPKDVTVDPAAGGSAFVGACSPSRSSRHVFTLGVLQGYRLVCLFRFKIWWMIPRTGKSGRDVPMETQMLLLEVKEEAAIEDELDDKDTANTFYVLLLPVLDGAFRTSLQGTDTDELQFCVESGSLIGILAKHKGTFSHVENKKIPANLDWFGWCTWDAFYTEVSPKGIEEGLESLSAGGSPARFLIIDDGWQSTINEFHKEGEPLIEGTQFATRLVDIKENNKFEGNLGKFIKTIKERHGLKFVYMWHALAGYWGGVLPTSEVMKKYNPKLVHPVQSPGNIGNLQDIVMDILEKYGVGIIDPSKIYNFYNDLHSYLRDKGVDGVKVDVQNLIETLGSGYGGRVALTKQYQQALEESVAKNFTDNI</sequence>
<evidence type="ECO:0000256" key="4">
    <source>
        <dbReference type="ARBA" id="ARBA00049426"/>
    </source>
</evidence>
<dbReference type="PANTHER" id="PTHR31268:SF10">
    <property type="entry name" value="GALACTINOL--SUCROSE GALACTOSYLTRANSFERASE"/>
    <property type="match status" value="1"/>
</dbReference>